<reference evidence="1 2" key="1">
    <citation type="submission" date="2017-03" db="EMBL/GenBank/DDBJ databases">
        <title>Sulfur activation and transportation mechanism of thermophilic Archaea Acidianus manzaensis YN-25.</title>
        <authorList>
            <person name="Ma Y."/>
            <person name="Yang Y."/>
            <person name="Xia J."/>
        </authorList>
    </citation>
    <scope>NUCLEOTIDE SEQUENCE [LARGE SCALE GENOMIC DNA]</scope>
    <source>
        <strain evidence="1 2">YN-25</strain>
    </source>
</reference>
<dbReference type="Proteomes" id="UP000193404">
    <property type="component" value="Chromosome"/>
</dbReference>
<organism evidence="1 2">
    <name type="scientific">Acidianus manzaensis</name>
    <dbReference type="NCBI Taxonomy" id="282676"/>
    <lineage>
        <taxon>Archaea</taxon>
        <taxon>Thermoproteota</taxon>
        <taxon>Thermoprotei</taxon>
        <taxon>Sulfolobales</taxon>
        <taxon>Sulfolobaceae</taxon>
        <taxon>Acidianus</taxon>
    </lineage>
</organism>
<dbReference type="OrthoDB" id="39911at2157"/>
<keyword evidence="2" id="KW-1185">Reference proteome</keyword>
<sequence length="109" mass="12809">MKLLFVIVNSIGNKDYLFNIINHVNGDLFPEIIHIPLSAFDWNNNCYKLDKILHIIKSRFNQYPAKYIVVFSNLEICEQIIGKIDDKIILLNEKKKEAYNIEDLLKNID</sequence>
<dbReference type="GeneID" id="41590827"/>
<proteinExistence type="predicted"/>
<name>A0A1W6K0I4_9CREN</name>
<evidence type="ECO:0000313" key="2">
    <source>
        <dbReference type="Proteomes" id="UP000193404"/>
    </source>
</evidence>
<dbReference type="AlphaFoldDB" id="A0A1W6K0I4"/>
<dbReference type="KEGG" id="aman:B6F84_07880"/>
<dbReference type="RefSeq" id="WP_148691734.1">
    <property type="nucleotide sequence ID" value="NZ_CP020477.1"/>
</dbReference>
<protein>
    <submittedName>
        <fullName evidence="1">Uncharacterized protein</fullName>
    </submittedName>
</protein>
<accession>A0A1W6K0I4</accession>
<dbReference type="EMBL" id="CP020477">
    <property type="protein sequence ID" value="ARM75954.1"/>
    <property type="molecule type" value="Genomic_DNA"/>
</dbReference>
<gene>
    <name evidence="1" type="ORF">B6F84_07880</name>
</gene>
<evidence type="ECO:0000313" key="1">
    <source>
        <dbReference type="EMBL" id="ARM75954.1"/>
    </source>
</evidence>